<feature type="transmembrane region" description="Helical" evidence="7">
    <location>
        <begin position="323"/>
        <end position="351"/>
    </location>
</feature>
<feature type="transmembrane region" description="Helical" evidence="7">
    <location>
        <begin position="222"/>
        <end position="243"/>
    </location>
</feature>
<keyword evidence="6 7" id="KW-0472">Membrane</keyword>
<evidence type="ECO:0000256" key="3">
    <source>
        <dbReference type="ARBA" id="ARBA00022519"/>
    </source>
</evidence>
<evidence type="ECO:0000256" key="1">
    <source>
        <dbReference type="ARBA" id="ARBA00004429"/>
    </source>
</evidence>
<keyword evidence="5 7" id="KW-1133">Transmembrane helix</keyword>
<dbReference type="RefSeq" id="WP_092222272.1">
    <property type="nucleotide sequence ID" value="NZ_FNJI01000011.1"/>
</dbReference>
<organism evidence="9 10">
    <name type="scientific">Desulforhopalus singaporensis</name>
    <dbReference type="NCBI Taxonomy" id="91360"/>
    <lineage>
        <taxon>Bacteria</taxon>
        <taxon>Pseudomonadati</taxon>
        <taxon>Thermodesulfobacteriota</taxon>
        <taxon>Desulfobulbia</taxon>
        <taxon>Desulfobulbales</taxon>
        <taxon>Desulfocapsaceae</taxon>
        <taxon>Desulforhopalus</taxon>
    </lineage>
</organism>
<accession>A0A1H0QDJ1</accession>
<name>A0A1H0QDJ1_9BACT</name>
<proteinExistence type="predicted"/>
<reference evidence="9 10" key="1">
    <citation type="submission" date="2016-10" db="EMBL/GenBank/DDBJ databases">
        <authorList>
            <person name="de Groot N.N."/>
        </authorList>
    </citation>
    <scope>NUCLEOTIDE SEQUENCE [LARGE SCALE GENOMIC DNA]</scope>
    <source>
        <strain evidence="9 10">DSM 12130</strain>
    </source>
</reference>
<feature type="transmembrane region" description="Helical" evidence="7">
    <location>
        <begin position="279"/>
        <end position="303"/>
    </location>
</feature>
<feature type="transmembrane region" description="Helical" evidence="7">
    <location>
        <begin position="6"/>
        <end position="39"/>
    </location>
</feature>
<evidence type="ECO:0000256" key="4">
    <source>
        <dbReference type="ARBA" id="ARBA00022692"/>
    </source>
</evidence>
<evidence type="ECO:0000256" key="6">
    <source>
        <dbReference type="ARBA" id="ARBA00023136"/>
    </source>
</evidence>
<evidence type="ECO:0000313" key="10">
    <source>
        <dbReference type="Proteomes" id="UP000199073"/>
    </source>
</evidence>
<dbReference type="EMBL" id="FNJI01000011">
    <property type="protein sequence ID" value="SDP15461.1"/>
    <property type="molecule type" value="Genomic_DNA"/>
</dbReference>
<sequence length="435" mass="46825">MEWYIVLILLVTSLMMFLFIGVPVAFSLGFLSVIAALIFWPGTSGLYGVALAGYGHMSNYTLVCVPLFILMAQLVMHSRMGTDSYEVADRFLRRLPGGLGMTSAVFGAIFGAVCGASTAGTATVGLLSLPEMIQRRYNSGMSGAIVAFSGALSILIPPSVILILYGTLANESIGALFAGGIIPGILLTFLALVYIFIRVKINPEVAPRDEVRFTWKEKFSSLWKVWSLLLVIIALLSTIYTGVATPTEASAIACLLVFLIAISKKALDLKTIRQALLHTVRTTAMIGWIIIGATSFGYVVIYSGCAAELTDWVVSLPLSTNTIVIILMIGFLIMGMFLDPAAIVMMTTPIIMPILNALQIDTLWFGILMAVNMCAGNISPPMGLNLYIVKGLMPGEVQLSRLFVAAVPFILLDVATITLIMVFPGIVTWFPSLVV</sequence>
<evidence type="ECO:0000256" key="7">
    <source>
        <dbReference type="SAM" id="Phobius"/>
    </source>
</evidence>
<dbReference type="Proteomes" id="UP000199073">
    <property type="component" value="Unassembled WGS sequence"/>
</dbReference>
<feature type="transmembrane region" description="Helical" evidence="7">
    <location>
        <begin position="402"/>
        <end position="430"/>
    </location>
</feature>
<dbReference type="PANTHER" id="PTHR33362">
    <property type="entry name" value="SIALIC ACID TRAP TRANSPORTER PERMEASE PROTEIN SIAT-RELATED"/>
    <property type="match status" value="1"/>
</dbReference>
<keyword evidence="10" id="KW-1185">Reference proteome</keyword>
<evidence type="ECO:0000259" key="8">
    <source>
        <dbReference type="Pfam" id="PF06808"/>
    </source>
</evidence>
<dbReference type="GO" id="GO:0005886">
    <property type="term" value="C:plasma membrane"/>
    <property type="evidence" value="ECO:0007669"/>
    <property type="project" value="UniProtKB-SubCell"/>
</dbReference>
<dbReference type="STRING" id="91360.SAMN05660330_01959"/>
<feature type="transmembrane region" description="Helical" evidence="7">
    <location>
        <begin position="60"/>
        <end position="80"/>
    </location>
</feature>
<dbReference type="InterPro" id="IPR004681">
    <property type="entry name" value="TRAP_DctM"/>
</dbReference>
<feature type="transmembrane region" description="Helical" evidence="7">
    <location>
        <begin position="100"/>
        <end position="129"/>
    </location>
</feature>
<feature type="transmembrane region" description="Helical" evidence="7">
    <location>
        <begin position="141"/>
        <end position="167"/>
    </location>
</feature>
<dbReference type="PANTHER" id="PTHR33362:SF5">
    <property type="entry name" value="C4-DICARBOXYLATE TRAP TRANSPORTER LARGE PERMEASE PROTEIN DCTM"/>
    <property type="match status" value="1"/>
</dbReference>
<evidence type="ECO:0000313" key="9">
    <source>
        <dbReference type="EMBL" id="SDP15461.1"/>
    </source>
</evidence>
<keyword evidence="4 7" id="KW-0812">Transmembrane</keyword>
<protein>
    <submittedName>
        <fullName evidence="9">TRAP transporter, DctM subunit</fullName>
    </submittedName>
</protein>
<dbReference type="NCBIfam" id="TIGR00786">
    <property type="entry name" value="dctM"/>
    <property type="match status" value="1"/>
</dbReference>
<keyword evidence="3" id="KW-0997">Cell inner membrane</keyword>
<dbReference type="InterPro" id="IPR010656">
    <property type="entry name" value="DctM"/>
</dbReference>
<dbReference type="GO" id="GO:0022857">
    <property type="term" value="F:transmembrane transporter activity"/>
    <property type="evidence" value="ECO:0007669"/>
    <property type="project" value="TreeGrafter"/>
</dbReference>
<feature type="domain" description="TRAP C4-dicarboxylate transport system permease DctM subunit" evidence="8">
    <location>
        <begin position="12"/>
        <end position="426"/>
    </location>
</feature>
<dbReference type="AlphaFoldDB" id="A0A1H0QDJ1"/>
<keyword evidence="2" id="KW-1003">Cell membrane</keyword>
<dbReference type="OrthoDB" id="9777699at2"/>
<comment type="subcellular location">
    <subcellularLocation>
        <location evidence="1">Cell inner membrane</location>
        <topology evidence="1">Multi-pass membrane protein</topology>
    </subcellularLocation>
</comment>
<feature type="transmembrane region" description="Helical" evidence="7">
    <location>
        <begin position="173"/>
        <end position="197"/>
    </location>
</feature>
<feature type="transmembrane region" description="Helical" evidence="7">
    <location>
        <begin position="363"/>
        <end position="382"/>
    </location>
</feature>
<gene>
    <name evidence="9" type="ORF">SAMN05660330_01959</name>
</gene>
<dbReference type="PIRSF" id="PIRSF006066">
    <property type="entry name" value="HI0050"/>
    <property type="match status" value="1"/>
</dbReference>
<evidence type="ECO:0000256" key="5">
    <source>
        <dbReference type="ARBA" id="ARBA00022989"/>
    </source>
</evidence>
<feature type="transmembrane region" description="Helical" evidence="7">
    <location>
        <begin position="249"/>
        <end position="267"/>
    </location>
</feature>
<dbReference type="Pfam" id="PF06808">
    <property type="entry name" value="DctM"/>
    <property type="match status" value="1"/>
</dbReference>
<evidence type="ECO:0000256" key="2">
    <source>
        <dbReference type="ARBA" id="ARBA00022475"/>
    </source>
</evidence>